<sequence>MPQTWGSEGNRCNVVILLCVSRRATWGVRLMLFPCAYCPAQLCCGNRANLDHAIQHFGLDAVAVRLHRELERQGMSELDAHLTVQSYLSARMVHRASAGS</sequence>
<dbReference type="EMBL" id="LAZR01004600">
    <property type="protein sequence ID" value="KKN07165.1"/>
    <property type="molecule type" value="Genomic_DNA"/>
</dbReference>
<dbReference type="AlphaFoldDB" id="A0A0F9MIL8"/>
<accession>A0A0F9MIL8</accession>
<proteinExistence type="predicted"/>
<comment type="caution">
    <text evidence="1">The sequence shown here is derived from an EMBL/GenBank/DDBJ whole genome shotgun (WGS) entry which is preliminary data.</text>
</comment>
<evidence type="ECO:0000313" key="1">
    <source>
        <dbReference type="EMBL" id="KKN07165.1"/>
    </source>
</evidence>
<name>A0A0F9MIL8_9ZZZZ</name>
<organism evidence="1">
    <name type="scientific">marine sediment metagenome</name>
    <dbReference type="NCBI Taxonomy" id="412755"/>
    <lineage>
        <taxon>unclassified sequences</taxon>
        <taxon>metagenomes</taxon>
        <taxon>ecological metagenomes</taxon>
    </lineage>
</organism>
<protein>
    <submittedName>
        <fullName evidence="1">Uncharacterized protein</fullName>
    </submittedName>
</protein>
<gene>
    <name evidence="1" type="ORF">LCGC14_1069840</name>
</gene>
<reference evidence="1" key="1">
    <citation type="journal article" date="2015" name="Nature">
        <title>Complex archaea that bridge the gap between prokaryotes and eukaryotes.</title>
        <authorList>
            <person name="Spang A."/>
            <person name="Saw J.H."/>
            <person name="Jorgensen S.L."/>
            <person name="Zaremba-Niedzwiedzka K."/>
            <person name="Martijn J."/>
            <person name="Lind A.E."/>
            <person name="van Eijk R."/>
            <person name="Schleper C."/>
            <person name="Guy L."/>
            <person name="Ettema T.J."/>
        </authorList>
    </citation>
    <scope>NUCLEOTIDE SEQUENCE</scope>
</reference>